<evidence type="ECO:0000313" key="29">
    <source>
        <dbReference type="Proteomes" id="UP000318940"/>
    </source>
</evidence>
<dbReference type="Proteomes" id="UP000474228">
    <property type="component" value="Unassembled WGS sequence"/>
</dbReference>
<dbReference type="GO" id="GO:0005829">
    <property type="term" value="C:cytosol"/>
    <property type="evidence" value="ECO:0007669"/>
    <property type="project" value="TreeGrafter"/>
</dbReference>
<dbReference type="PROSITE" id="PS51387">
    <property type="entry name" value="FAD_PCMH"/>
    <property type="match status" value="1"/>
</dbReference>
<evidence type="ECO:0000256" key="7">
    <source>
        <dbReference type="ARBA" id="ARBA00022630"/>
    </source>
</evidence>
<dbReference type="Proteomes" id="UP000046095">
    <property type="component" value="Unassembled WGS sequence"/>
</dbReference>
<keyword evidence="14 16" id="KW-0961">Cell wall biogenesis/degradation</keyword>
<dbReference type="InterPro" id="IPR003170">
    <property type="entry name" value="MurB"/>
</dbReference>
<dbReference type="Gene3D" id="3.90.78.10">
    <property type="entry name" value="UDP-N-acetylenolpyruvoylglucosamine reductase, C-terminal domain"/>
    <property type="match status" value="1"/>
</dbReference>
<dbReference type="Proteomes" id="UP000043005">
    <property type="component" value="Unassembled WGS sequence"/>
</dbReference>
<evidence type="ECO:0000256" key="16">
    <source>
        <dbReference type="HAMAP-Rule" id="MF_00037"/>
    </source>
</evidence>
<dbReference type="InterPro" id="IPR016169">
    <property type="entry name" value="FAD-bd_PCMH_sub2"/>
</dbReference>
<dbReference type="SUPFAM" id="SSF56176">
    <property type="entry name" value="FAD-binding/transporter-associated domain-like"/>
    <property type="match status" value="1"/>
</dbReference>
<dbReference type="Proteomes" id="UP000314170">
    <property type="component" value="Unassembled WGS sequence"/>
</dbReference>
<evidence type="ECO:0000256" key="5">
    <source>
        <dbReference type="ARBA" id="ARBA00022490"/>
    </source>
</evidence>
<dbReference type="HAMAP" id="MF_00037">
    <property type="entry name" value="MurB"/>
    <property type="match status" value="1"/>
</dbReference>
<reference evidence="18 25" key="1">
    <citation type="submission" date="2015-03" db="EMBL/GenBank/DDBJ databases">
        <authorList>
            <consortium name="Pathogen Informatics"/>
            <person name="Murphy D."/>
        </authorList>
    </citation>
    <scope>NUCLEOTIDE SEQUENCE [LARGE SCALE GENOMIC DNA]</scope>
    <source>
        <strain evidence="18 25">SMRU1873</strain>
    </source>
</reference>
<comment type="pathway">
    <text evidence="4 16">Cell wall biogenesis; peptidoglycan biosynthesis.</text>
</comment>
<dbReference type="GO" id="GO:0051301">
    <property type="term" value="P:cell division"/>
    <property type="evidence" value="ECO:0007669"/>
    <property type="project" value="UniProtKB-KW"/>
</dbReference>
<evidence type="ECO:0000313" key="19">
    <source>
        <dbReference type="EMBL" id="COR35195.1"/>
    </source>
</evidence>
<dbReference type="EMBL" id="WNHN01000001">
    <property type="protein sequence ID" value="MTV75808.1"/>
    <property type="molecule type" value="Genomic_DNA"/>
</dbReference>
<evidence type="ECO:0000313" key="25">
    <source>
        <dbReference type="Proteomes" id="UP000043005"/>
    </source>
</evidence>
<evidence type="ECO:0000313" key="30">
    <source>
        <dbReference type="Proteomes" id="UP000474228"/>
    </source>
</evidence>
<comment type="similarity">
    <text evidence="16">Belongs to the MurB family.</text>
</comment>
<dbReference type="NCBIfam" id="TIGR00179">
    <property type="entry name" value="murB"/>
    <property type="match status" value="1"/>
</dbReference>
<sequence>MSVREKMLEILEGIDIRFKEPLHSYSYTKVGGEADYLVFPRNRFELARVVKFANQENIPWMVLGNASNIIVRDGGIRGFVILCDKLNNVSVDGYTIEAEAGANLIETTRIALRHSLTGFEFACGIPGSVGGAVFMNAGAYGGEIAHILQSCKVLTKDGEIETLSAKDLAFGYRHSAIQESGAVVLSVKFALAPGTHQVIKQEMDRLTHLRELKQPLEYPSCGSVFKRPVGHFAGQLISEAGLKGYRIGGVEVSEKHAGFMINVADGTAKDYEDLIQSVIEKVKEHSGITLEREVRILGESLSVAKMYAGGFTPCKR</sequence>
<evidence type="ECO:0000313" key="23">
    <source>
        <dbReference type="EMBL" id="VQC99305.1"/>
    </source>
</evidence>
<comment type="subcellular location">
    <subcellularLocation>
        <location evidence="3 16">Cytoplasm</location>
    </subcellularLocation>
</comment>
<feature type="active site" evidence="16">
    <location>
        <position position="293"/>
    </location>
</feature>
<evidence type="ECO:0000256" key="8">
    <source>
        <dbReference type="ARBA" id="ARBA00022827"/>
    </source>
</evidence>
<comment type="cofactor">
    <cofactor evidence="1 16">
        <name>FAD</name>
        <dbReference type="ChEBI" id="CHEBI:57692"/>
    </cofactor>
</comment>
<dbReference type="GO" id="GO:0071555">
    <property type="term" value="P:cell wall organization"/>
    <property type="evidence" value="ECO:0007669"/>
    <property type="project" value="UniProtKB-KW"/>
</dbReference>
<evidence type="ECO:0000256" key="12">
    <source>
        <dbReference type="ARBA" id="ARBA00023002"/>
    </source>
</evidence>
<dbReference type="EC" id="1.3.1.98" evidence="16"/>
<comment type="function">
    <text evidence="2 16">Cell wall formation.</text>
</comment>
<gene>
    <name evidence="16 20" type="primary">murB</name>
    <name evidence="22" type="ORF">AZK02_04235</name>
    <name evidence="19" type="ORF">ERS021218_00383</name>
    <name evidence="18" type="ORF">ERS021383_00674</name>
    <name evidence="21" type="ORF">GM535_00450</name>
    <name evidence="20" type="ORF">GM539_01360</name>
    <name evidence="24" type="ORF">SAMEA104154639_00954</name>
    <name evidence="23" type="ORF">SAMEA3354366_01045</name>
</gene>
<dbReference type="SUPFAM" id="SSF56194">
    <property type="entry name" value="Uridine diphospho-N-Acetylenolpyruvylglucosamine reductase, MurB, C-terminal domain"/>
    <property type="match status" value="1"/>
</dbReference>
<evidence type="ECO:0000259" key="17">
    <source>
        <dbReference type="PROSITE" id="PS51387"/>
    </source>
</evidence>
<evidence type="ECO:0000256" key="10">
    <source>
        <dbReference type="ARBA" id="ARBA00022960"/>
    </source>
</evidence>
<keyword evidence="13 16" id="KW-0131">Cell cycle</keyword>
<dbReference type="Pfam" id="PF01565">
    <property type="entry name" value="FAD_binding_4"/>
    <property type="match status" value="1"/>
</dbReference>
<dbReference type="EMBL" id="CAAXWD010000002">
    <property type="protein sequence ID" value="VQC99305.1"/>
    <property type="molecule type" value="Genomic_DNA"/>
</dbReference>
<evidence type="ECO:0000256" key="14">
    <source>
        <dbReference type="ARBA" id="ARBA00023316"/>
    </source>
</evidence>
<dbReference type="InterPro" id="IPR011601">
    <property type="entry name" value="MurB_C"/>
</dbReference>
<dbReference type="Gene3D" id="3.30.465.10">
    <property type="match status" value="1"/>
</dbReference>
<feature type="active site" evidence="16">
    <location>
        <position position="173"/>
    </location>
</feature>
<reference evidence="27 28" key="3">
    <citation type="submission" date="2019-04" db="EMBL/GenBank/DDBJ databases">
        <authorList>
            <consortium name="Pathogen Informatics"/>
        </authorList>
    </citation>
    <scope>NUCLEOTIDE SEQUENCE [LARGE SCALE GENOMIC DNA]</scope>
    <source>
        <strain evidence="23 27">GPSC22</strain>
        <strain evidence="24 28">GPSC38</strain>
    </source>
</reference>
<organism evidence="20 30">
    <name type="scientific">Streptococcus pneumoniae</name>
    <dbReference type="NCBI Taxonomy" id="1313"/>
    <lineage>
        <taxon>Bacteria</taxon>
        <taxon>Bacillati</taxon>
        <taxon>Bacillota</taxon>
        <taxon>Bacilli</taxon>
        <taxon>Lactobacillales</taxon>
        <taxon>Streptococcaceae</taxon>
        <taxon>Streptococcus</taxon>
    </lineage>
</organism>
<keyword evidence="8 16" id="KW-0274">FAD</keyword>
<dbReference type="EMBL" id="VMVH01000043">
    <property type="protein sequence ID" value="TVW27482.1"/>
    <property type="molecule type" value="Genomic_DNA"/>
</dbReference>
<evidence type="ECO:0000256" key="2">
    <source>
        <dbReference type="ARBA" id="ARBA00003921"/>
    </source>
</evidence>
<keyword evidence="5 16" id="KW-0963">Cytoplasm</keyword>
<dbReference type="OMA" id="APLTWFR"/>
<evidence type="ECO:0000256" key="6">
    <source>
        <dbReference type="ARBA" id="ARBA00022618"/>
    </source>
</evidence>
<dbReference type="GO" id="GO:0071949">
    <property type="term" value="F:FAD binding"/>
    <property type="evidence" value="ECO:0007669"/>
    <property type="project" value="InterPro"/>
</dbReference>
<dbReference type="InterPro" id="IPR036635">
    <property type="entry name" value="MurB_C_sf"/>
</dbReference>
<evidence type="ECO:0000313" key="28">
    <source>
        <dbReference type="Proteomes" id="UP000314170"/>
    </source>
</evidence>
<dbReference type="EMBL" id="CRVC01000003">
    <property type="protein sequence ID" value="COR35195.1"/>
    <property type="molecule type" value="Genomic_DNA"/>
</dbReference>
<dbReference type="EMBL" id="WNHJ01000003">
    <property type="protein sequence ID" value="MTV62109.1"/>
    <property type="molecule type" value="Genomic_DNA"/>
</dbReference>
<feature type="active site" description="Proton donor" evidence="16">
    <location>
        <position position="223"/>
    </location>
</feature>
<dbReference type="SMR" id="A0A062WLT3"/>
<dbReference type="NCBIfam" id="NF010480">
    <property type="entry name" value="PRK13905.1"/>
    <property type="match status" value="1"/>
</dbReference>
<dbReference type="GO" id="GO:0008762">
    <property type="term" value="F:UDP-N-acetylmuramate dehydrogenase activity"/>
    <property type="evidence" value="ECO:0007669"/>
    <property type="project" value="UniProtKB-UniRule"/>
</dbReference>
<keyword evidence="11 16" id="KW-0573">Peptidoglycan synthesis</keyword>
<evidence type="ECO:0000256" key="1">
    <source>
        <dbReference type="ARBA" id="ARBA00001974"/>
    </source>
</evidence>
<dbReference type="EMBL" id="CKTV01000008">
    <property type="protein sequence ID" value="CJA35259.1"/>
    <property type="molecule type" value="Genomic_DNA"/>
</dbReference>
<evidence type="ECO:0000313" key="21">
    <source>
        <dbReference type="EMBL" id="MTV75808.1"/>
    </source>
</evidence>
<dbReference type="UniPathway" id="UPA00219"/>
<evidence type="ECO:0000313" key="22">
    <source>
        <dbReference type="EMBL" id="TVW27482.1"/>
    </source>
</evidence>
<keyword evidence="10 16" id="KW-0133">Cell shape</keyword>
<dbReference type="PANTHER" id="PTHR21071">
    <property type="entry name" value="UDP-N-ACETYLENOLPYRUVOYLGLUCOSAMINE REDUCTASE"/>
    <property type="match status" value="1"/>
</dbReference>
<dbReference type="Proteomes" id="UP000298847">
    <property type="component" value="Unassembled WGS sequence"/>
</dbReference>
<dbReference type="Proteomes" id="UP000729182">
    <property type="component" value="Unassembled WGS sequence"/>
</dbReference>
<accession>A0A062WLT3</accession>
<reference evidence="19 26" key="2">
    <citation type="submission" date="2015-03" db="EMBL/GenBank/DDBJ databases">
        <authorList>
            <person name="Murphy D."/>
        </authorList>
    </citation>
    <scope>NUCLEOTIDE SEQUENCE [LARGE SCALE GENOMIC DNA]</scope>
    <source>
        <strain evidence="19 26">SMRU1708</strain>
    </source>
</reference>
<evidence type="ECO:0000313" key="24">
    <source>
        <dbReference type="EMBL" id="VSJ51965.1"/>
    </source>
</evidence>
<dbReference type="EMBL" id="CABBZR010000004">
    <property type="protein sequence ID" value="VSJ51965.1"/>
    <property type="molecule type" value="Genomic_DNA"/>
</dbReference>
<evidence type="ECO:0000256" key="15">
    <source>
        <dbReference type="ARBA" id="ARBA00048914"/>
    </source>
</evidence>
<evidence type="ECO:0000313" key="18">
    <source>
        <dbReference type="EMBL" id="CJA35259.1"/>
    </source>
</evidence>
<evidence type="ECO:0000313" key="27">
    <source>
        <dbReference type="Proteomes" id="UP000298847"/>
    </source>
</evidence>
<evidence type="ECO:0000256" key="3">
    <source>
        <dbReference type="ARBA" id="ARBA00004496"/>
    </source>
</evidence>
<reference evidence="20 30" key="5">
    <citation type="submission" date="2019-11" db="EMBL/GenBank/DDBJ databases">
        <title>Growth characteristics of pneumococcus vary with the chemical composition of the capsule and with environmental conditions.</title>
        <authorList>
            <person name="Tothpal A."/>
            <person name="Desobry K."/>
            <person name="Joshi S."/>
            <person name="Wyllie A.L."/>
            <person name="Weinberger D.M."/>
        </authorList>
    </citation>
    <scope>NUCLEOTIDE SEQUENCE [LARGE SCALE GENOMIC DNA]</scope>
    <source>
        <strain evidence="21">Pnumococcus10A</strain>
        <strain evidence="20">Pnumococcus22F</strain>
        <strain evidence="30">pnumococcus22F</strain>
    </source>
</reference>
<evidence type="ECO:0000256" key="11">
    <source>
        <dbReference type="ARBA" id="ARBA00022984"/>
    </source>
</evidence>
<dbReference type="InterPro" id="IPR016167">
    <property type="entry name" value="FAD-bd_PCMH_sub1"/>
</dbReference>
<keyword evidence="9 16" id="KW-0521">NADP</keyword>
<feature type="domain" description="FAD-binding PCMH-type" evidence="17">
    <location>
        <begin position="30"/>
        <end position="194"/>
    </location>
</feature>
<keyword evidence="7 16" id="KW-0285">Flavoprotein</keyword>
<evidence type="ECO:0000313" key="26">
    <source>
        <dbReference type="Proteomes" id="UP000046095"/>
    </source>
</evidence>
<dbReference type="Pfam" id="PF02873">
    <property type="entry name" value="MurB_C"/>
    <property type="match status" value="1"/>
</dbReference>
<proteinExistence type="inferred from homology"/>
<evidence type="ECO:0000256" key="4">
    <source>
        <dbReference type="ARBA" id="ARBA00004752"/>
    </source>
</evidence>
<evidence type="ECO:0000256" key="9">
    <source>
        <dbReference type="ARBA" id="ARBA00022857"/>
    </source>
</evidence>
<reference evidence="22 29" key="4">
    <citation type="submission" date="2019-07" db="EMBL/GenBank/DDBJ databases">
        <authorList>
            <person name="Mohale T."/>
        </authorList>
    </citation>
    <scope>NUCLEOTIDE SEQUENCE [LARGE SCALE GENOMIC DNA]</scope>
    <source>
        <strain evidence="22 29">NTPn 189</strain>
    </source>
</reference>
<dbReference type="Gene3D" id="3.30.43.10">
    <property type="entry name" value="Uridine Diphospho-n-acetylenolpyruvylglucosamine Reductase, domain 2"/>
    <property type="match status" value="1"/>
</dbReference>
<keyword evidence="6 16" id="KW-0132">Cell division</keyword>
<dbReference type="RefSeq" id="WP_000116181.1">
    <property type="nucleotide sequence ID" value="NZ_AP017971.1"/>
</dbReference>
<dbReference type="InterPro" id="IPR036318">
    <property type="entry name" value="FAD-bd_PCMH-like_sf"/>
</dbReference>
<name>A0A062WLT3_STREE</name>
<comment type="catalytic activity">
    <reaction evidence="15 16">
        <text>UDP-N-acetyl-alpha-D-muramate + NADP(+) = UDP-N-acetyl-3-O-(1-carboxyvinyl)-alpha-D-glucosamine + NADPH + H(+)</text>
        <dbReference type="Rhea" id="RHEA:12248"/>
        <dbReference type="ChEBI" id="CHEBI:15378"/>
        <dbReference type="ChEBI" id="CHEBI:57783"/>
        <dbReference type="ChEBI" id="CHEBI:58349"/>
        <dbReference type="ChEBI" id="CHEBI:68483"/>
        <dbReference type="ChEBI" id="CHEBI:70757"/>
        <dbReference type="EC" id="1.3.1.98"/>
    </reaction>
</comment>
<dbReference type="InterPro" id="IPR016166">
    <property type="entry name" value="FAD-bd_PCMH"/>
</dbReference>
<evidence type="ECO:0000256" key="13">
    <source>
        <dbReference type="ARBA" id="ARBA00023306"/>
    </source>
</evidence>
<evidence type="ECO:0000313" key="20">
    <source>
        <dbReference type="EMBL" id="MTV62109.1"/>
    </source>
</evidence>
<dbReference type="GO" id="GO:0008360">
    <property type="term" value="P:regulation of cell shape"/>
    <property type="evidence" value="ECO:0007669"/>
    <property type="project" value="UniProtKB-KW"/>
</dbReference>
<dbReference type="GO" id="GO:0009252">
    <property type="term" value="P:peptidoglycan biosynthetic process"/>
    <property type="evidence" value="ECO:0007669"/>
    <property type="project" value="UniProtKB-UniRule"/>
</dbReference>
<dbReference type="AlphaFoldDB" id="A0A062WLT3"/>
<dbReference type="InterPro" id="IPR006094">
    <property type="entry name" value="Oxid_FAD_bind_N"/>
</dbReference>
<keyword evidence="12 16" id="KW-0560">Oxidoreductase</keyword>
<dbReference type="Proteomes" id="UP000318940">
    <property type="component" value="Unassembled WGS sequence"/>
</dbReference>
<protein>
    <recommendedName>
        <fullName evidence="16">UDP-N-acetylenolpyruvoylglucosamine reductase</fullName>
        <ecNumber evidence="16">1.3.1.98</ecNumber>
    </recommendedName>
    <alternativeName>
        <fullName evidence="16">UDP-N-acetylmuramate dehydrogenase</fullName>
    </alternativeName>
</protein>
<dbReference type="PANTHER" id="PTHR21071:SF4">
    <property type="entry name" value="UDP-N-ACETYLENOLPYRUVOYLGLUCOSAMINE REDUCTASE"/>
    <property type="match status" value="1"/>
</dbReference>
<dbReference type="PATRIC" id="fig|1313.5272.peg.876"/>